<proteinExistence type="predicted"/>
<evidence type="ECO:0000313" key="1">
    <source>
        <dbReference type="EMBL" id="JAH04637.1"/>
    </source>
</evidence>
<protein>
    <submittedName>
        <fullName evidence="1">Uncharacterized protein</fullName>
    </submittedName>
</protein>
<sequence length="25" mass="2837">MTTQAYNFPAVSWLVSSSWGLLIKH</sequence>
<name>A0A0E9PK11_ANGAN</name>
<dbReference type="EMBL" id="GBXM01103940">
    <property type="protein sequence ID" value="JAH04637.1"/>
    <property type="molecule type" value="Transcribed_RNA"/>
</dbReference>
<organism evidence="1">
    <name type="scientific">Anguilla anguilla</name>
    <name type="common">European freshwater eel</name>
    <name type="synonym">Muraena anguilla</name>
    <dbReference type="NCBI Taxonomy" id="7936"/>
    <lineage>
        <taxon>Eukaryota</taxon>
        <taxon>Metazoa</taxon>
        <taxon>Chordata</taxon>
        <taxon>Craniata</taxon>
        <taxon>Vertebrata</taxon>
        <taxon>Euteleostomi</taxon>
        <taxon>Actinopterygii</taxon>
        <taxon>Neopterygii</taxon>
        <taxon>Teleostei</taxon>
        <taxon>Anguilliformes</taxon>
        <taxon>Anguillidae</taxon>
        <taxon>Anguilla</taxon>
    </lineage>
</organism>
<dbReference type="EMBL" id="GBXM01086133">
    <property type="protein sequence ID" value="JAH22444.1"/>
    <property type="molecule type" value="Transcribed_RNA"/>
</dbReference>
<reference evidence="1" key="2">
    <citation type="journal article" date="2015" name="Fish Shellfish Immunol.">
        <title>Early steps in the European eel (Anguilla anguilla)-Vibrio vulnificus interaction in the gills: Role of the RtxA13 toxin.</title>
        <authorList>
            <person name="Callol A."/>
            <person name="Pajuelo D."/>
            <person name="Ebbesson L."/>
            <person name="Teles M."/>
            <person name="MacKenzie S."/>
            <person name="Amaro C."/>
        </authorList>
    </citation>
    <scope>NUCLEOTIDE SEQUENCE</scope>
</reference>
<accession>A0A0E9PK11</accession>
<dbReference type="AlphaFoldDB" id="A0A0E9PK11"/>
<reference evidence="1" key="1">
    <citation type="submission" date="2014-11" db="EMBL/GenBank/DDBJ databases">
        <authorList>
            <person name="Amaro Gonzalez C."/>
        </authorList>
    </citation>
    <scope>NUCLEOTIDE SEQUENCE</scope>
</reference>